<evidence type="ECO:0000256" key="2">
    <source>
        <dbReference type="ARBA" id="ARBA00023445"/>
    </source>
</evidence>
<proteinExistence type="inferred from homology"/>
<evidence type="ECO:0000256" key="3">
    <source>
        <dbReference type="SAM" id="MobiDB-lite"/>
    </source>
</evidence>
<dbReference type="GeneID" id="37013413"/>
<dbReference type="InterPro" id="IPR050425">
    <property type="entry name" value="NAD(P)_dehydrat-like"/>
</dbReference>
<gene>
    <name evidence="5" type="ORF">BCV69DRAFT_280634</name>
</gene>
<dbReference type="RefSeq" id="XP_025350174.1">
    <property type="nucleotide sequence ID" value="XM_025491679.1"/>
</dbReference>
<feature type="domain" description="3-beta hydroxysteroid dehydrogenase/isomerase" evidence="4">
    <location>
        <begin position="12"/>
        <end position="246"/>
    </location>
</feature>
<dbReference type="InterPro" id="IPR002225">
    <property type="entry name" value="3Beta_OHSteriod_DH/Estase"/>
</dbReference>
<comment type="similarity">
    <text evidence="2">Belongs to the NAD(P)-dependent epimerase/dehydratase family. Dihydroflavonol-4-reductase subfamily.</text>
</comment>
<evidence type="ECO:0000256" key="1">
    <source>
        <dbReference type="ARBA" id="ARBA00023002"/>
    </source>
</evidence>
<evidence type="ECO:0000313" key="6">
    <source>
        <dbReference type="Proteomes" id="UP000245942"/>
    </source>
</evidence>
<name>A0A316UDT6_9BASI</name>
<dbReference type="Pfam" id="PF01073">
    <property type="entry name" value="3Beta_HSD"/>
    <property type="match status" value="1"/>
</dbReference>
<evidence type="ECO:0000259" key="4">
    <source>
        <dbReference type="Pfam" id="PF01073"/>
    </source>
</evidence>
<protein>
    <submittedName>
        <fullName evidence="5">3-beta hydroxysteroid dehydrogenase/isomerase</fullName>
    </submittedName>
</protein>
<dbReference type="GO" id="GO:0016853">
    <property type="term" value="F:isomerase activity"/>
    <property type="evidence" value="ECO:0007669"/>
    <property type="project" value="UniProtKB-KW"/>
</dbReference>
<dbReference type="Proteomes" id="UP000245942">
    <property type="component" value="Unassembled WGS sequence"/>
</dbReference>
<keyword evidence="6" id="KW-1185">Reference proteome</keyword>
<dbReference type="GO" id="GO:0005783">
    <property type="term" value="C:endoplasmic reticulum"/>
    <property type="evidence" value="ECO:0007669"/>
    <property type="project" value="TreeGrafter"/>
</dbReference>
<feature type="region of interest" description="Disordered" evidence="3">
    <location>
        <begin position="258"/>
        <end position="295"/>
    </location>
</feature>
<dbReference type="GO" id="GO:0000252">
    <property type="term" value="F:3-beta-hydroxysteroid dehydrogenase [NAD(P)+]/C4-decarboxylase activity"/>
    <property type="evidence" value="ECO:0007669"/>
    <property type="project" value="TreeGrafter"/>
</dbReference>
<dbReference type="OrthoDB" id="10058185at2759"/>
<accession>A0A316UDT6</accession>
<dbReference type="PANTHER" id="PTHR10366:SF564">
    <property type="entry name" value="STEROL-4-ALPHA-CARBOXYLATE 3-DEHYDROGENASE, DECARBOXYLATING"/>
    <property type="match status" value="1"/>
</dbReference>
<keyword evidence="1" id="KW-0560">Oxidoreductase</keyword>
<dbReference type="AlphaFoldDB" id="A0A316UDT6"/>
<sequence>MSDASPTGETFLVIGGTGFLGHNIASALLSRGESNVHILDLRSAPSHMLLEKATYHTGDITNVDDLNKVFSEVHPRVVFHTASPLPGVSKELMEKVNVGGTENVVEACKKNNVRKLVFTSSASVVFNGQPLRYGDERLPYPDRVIDPYSDTKAKGEKLVLEANTPDDEETGVPAEGLRTVSIRPSGIFGPNDRQAVPGLMNTLTSGKHKYQLGNGENLFDWTYVDNITHAHLLASDKLESKGYDVRLLGAVHLPRALGEEERPERGVPTSEERQDVSGAKDYARDLPTTLSKETL</sequence>
<feature type="compositionally biased region" description="Basic and acidic residues" evidence="3">
    <location>
        <begin position="258"/>
        <end position="275"/>
    </location>
</feature>
<evidence type="ECO:0000313" key="5">
    <source>
        <dbReference type="EMBL" id="PWN23014.1"/>
    </source>
</evidence>
<dbReference type="STRING" id="1684307.A0A316UDT6"/>
<feature type="non-terminal residue" evidence="5">
    <location>
        <position position="295"/>
    </location>
</feature>
<reference evidence="5 6" key="1">
    <citation type="journal article" date="2018" name="Mol. Biol. Evol.">
        <title>Broad Genomic Sampling Reveals a Smut Pathogenic Ancestry of the Fungal Clade Ustilaginomycotina.</title>
        <authorList>
            <person name="Kijpornyongpan T."/>
            <person name="Mondo S.J."/>
            <person name="Barry K."/>
            <person name="Sandor L."/>
            <person name="Lee J."/>
            <person name="Lipzen A."/>
            <person name="Pangilinan J."/>
            <person name="LaButti K."/>
            <person name="Hainaut M."/>
            <person name="Henrissat B."/>
            <person name="Grigoriev I.V."/>
            <person name="Spatafora J.W."/>
            <person name="Aime M.C."/>
        </authorList>
    </citation>
    <scope>NUCLEOTIDE SEQUENCE [LARGE SCALE GENOMIC DNA]</scope>
    <source>
        <strain evidence="5 6">MCA 4718</strain>
    </source>
</reference>
<organism evidence="5 6">
    <name type="scientific">Pseudomicrostroma glucosiphilum</name>
    <dbReference type="NCBI Taxonomy" id="1684307"/>
    <lineage>
        <taxon>Eukaryota</taxon>
        <taxon>Fungi</taxon>
        <taxon>Dikarya</taxon>
        <taxon>Basidiomycota</taxon>
        <taxon>Ustilaginomycotina</taxon>
        <taxon>Exobasidiomycetes</taxon>
        <taxon>Microstromatales</taxon>
        <taxon>Microstromatales incertae sedis</taxon>
        <taxon>Pseudomicrostroma</taxon>
    </lineage>
</organism>
<dbReference type="PANTHER" id="PTHR10366">
    <property type="entry name" value="NAD DEPENDENT EPIMERASE/DEHYDRATASE"/>
    <property type="match status" value="1"/>
</dbReference>
<dbReference type="Gene3D" id="3.40.50.720">
    <property type="entry name" value="NAD(P)-binding Rossmann-like Domain"/>
    <property type="match status" value="1"/>
</dbReference>
<dbReference type="GO" id="GO:0006696">
    <property type="term" value="P:ergosterol biosynthetic process"/>
    <property type="evidence" value="ECO:0007669"/>
    <property type="project" value="TreeGrafter"/>
</dbReference>
<dbReference type="EMBL" id="KZ819322">
    <property type="protein sequence ID" value="PWN23014.1"/>
    <property type="molecule type" value="Genomic_DNA"/>
</dbReference>
<dbReference type="InterPro" id="IPR036291">
    <property type="entry name" value="NAD(P)-bd_dom_sf"/>
</dbReference>
<keyword evidence="5" id="KW-0413">Isomerase</keyword>
<dbReference type="SUPFAM" id="SSF51735">
    <property type="entry name" value="NAD(P)-binding Rossmann-fold domains"/>
    <property type="match status" value="1"/>
</dbReference>